<dbReference type="GO" id="GO:0008013">
    <property type="term" value="F:beta-catenin binding"/>
    <property type="evidence" value="ECO:0007669"/>
    <property type="project" value="InterPro"/>
</dbReference>
<feature type="region of interest" description="Disordered" evidence="1">
    <location>
        <begin position="118"/>
        <end position="188"/>
    </location>
</feature>
<name>A0A8K0NZN8_LADFU</name>
<feature type="compositionally biased region" description="Low complexity" evidence="1">
    <location>
        <begin position="166"/>
        <end position="176"/>
    </location>
</feature>
<dbReference type="GO" id="GO:0016055">
    <property type="term" value="P:Wnt signaling pathway"/>
    <property type="evidence" value="ECO:0007669"/>
    <property type="project" value="InterPro"/>
</dbReference>
<dbReference type="OrthoDB" id="5918429at2759"/>
<proteinExistence type="predicted"/>
<comment type="caution">
    <text evidence="2">The sequence shown here is derived from an EMBL/GenBank/DDBJ whole genome shotgun (WGS) entry which is preliminary data.</text>
</comment>
<sequence>MRAGRYGGIANMRGRPSGIPVKSMGFANPVFSATPIPLSVLRQHQERLPACRNSQDNMRSAPAGPCEDAVSTYCTEGTPANISHAGSHSDLSVLSLPDQMRADDGEEGDDGQIIQRELCNRDQANEEIRGAGDGRKSKELDSPVVPMTTPPTPLSTGSHHHESSDDNSSFSGDNDNILAECIQSAMPK</sequence>
<reference evidence="2" key="2">
    <citation type="submission" date="2017-10" db="EMBL/GenBank/DDBJ databases">
        <title>Ladona fulva Genome sequencing and assembly.</title>
        <authorList>
            <person name="Murali S."/>
            <person name="Richards S."/>
            <person name="Bandaranaike D."/>
            <person name="Bellair M."/>
            <person name="Blankenburg K."/>
            <person name="Chao H."/>
            <person name="Dinh H."/>
            <person name="Doddapaneni H."/>
            <person name="Dugan-Rocha S."/>
            <person name="Elkadiri S."/>
            <person name="Gnanaolivu R."/>
            <person name="Hernandez B."/>
            <person name="Skinner E."/>
            <person name="Javaid M."/>
            <person name="Lee S."/>
            <person name="Li M."/>
            <person name="Ming W."/>
            <person name="Munidasa M."/>
            <person name="Muniz J."/>
            <person name="Nguyen L."/>
            <person name="Hughes D."/>
            <person name="Osuji N."/>
            <person name="Pu L.-L."/>
            <person name="Puazo M."/>
            <person name="Qu C."/>
            <person name="Quiroz J."/>
            <person name="Raj R."/>
            <person name="Weissenberger G."/>
            <person name="Xin Y."/>
            <person name="Zou X."/>
            <person name="Han Y."/>
            <person name="Worley K."/>
            <person name="Muzny D."/>
            <person name="Gibbs R."/>
        </authorList>
    </citation>
    <scope>NUCLEOTIDE SEQUENCE</scope>
    <source>
        <strain evidence="2">Sampled in the wild</strain>
    </source>
</reference>
<dbReference type="AlphaFoldDB" id="A0A8K0NZN8"/>
<accession>A0A8K0NZN8</accession>
<dbReference type="Pfam" id="PF05923">
    <property type="entry name" value="APC_r"/>
    <property type="match status" value="1"/>
</dbReference>
<feature type="compositionally biased region" description="Basic and acidic residues" evidence="1">
    <location>
        <begin position="118"/>
        <end position="141"/>
    </location>
</feature>
<feature type="non-terminal residue" evidence="2">
    <location>
        <position position="1"/>
    </location>
</feature>
<evidence type="ECO:0000313" key="2">
    <source>
        <dbReference type="EMBL" id="KAG8227647.1"/>
    </source>
</evidence>
<organism evidence="2 3">
    <name type="scientific">Ladona fulva</name>
    <name type="common">Scarce chaser dragonfly</name>
    <name type="synonym">Libellula fulva</name>
    <dbReference type="NCBI Taxonomy" id="123851"/>
    <lineage>
        <taxon>Eukaryota</taxon>
        <taxon>Metazoa</taxon>
        <taxon>Ecdysozoa</taxon>
        <taxon>Arthropoda</taxon>
        <taxon>Hexapoda</taxon>
        <taxon>Insecta</taxon>
        <taxon>Pterygota</taxon>
        <taxon>Palaeoptera</taxon>
        <taxon>Odonata</taxon>
        <taxon>Epiprocta</taxon>
        <taxon>Anisoptera</taxon>
        <taxon>Libelluloidea</taxon>
        <taxon>Libellulidae</taxon>
        <taxon>Ladona</taxon>
    </lineage>
</organism>
<dbReference type="InterPro" id="IPR009224">
    <property type="entry name" value="SAMP"/>
</dbReference>
<dbReference type="InterPro" id="IPR009223">
    <property type="entry name" value="APC_rpt"/>
</dbReference>
<evidence type="ECO:0000313" key="3">
    <source>
        <dbReference type="Proteomes" id="UP000792457"/>
    </source>
</evidence>
<gene>
    <name evidence="2" type="ORF">J437_LFUL007843</name>
</gene>
<dbReference type="EMBL" id="KZ308332">
    <property type="protein sequence ID" value="KAG8227647.1"/>
    <property type="molecule type" value="Genomic_DNA"/>
</dbReference>
<evidence type="ECO:0000256" key="1">
    <source>
        <dbReference type="SAM" id="MobiDB-lite"/>
    </source>
</evidence>
<dbReference type="Pfam" id="PF05924">
    <property type="entry name" value="SAMP"/>
    <property type="match status" value="1"/>
</dbReference>
<protein>
    <submittedName>
        <fullName evidence="2">Uncharacterized protein</fullName>
    </submittedName>
</protein>
<keyword evidence="3" id="KW-1185">Reference proteome</keyword>
<dbReference type="Proteomes" id="UP000792457">
    <property type="component" value="Unassembled WGS sequence"/>
</dbReference>
<reference evidence="2" key="1">
    <citation type="submission" date="2013-04" db="EMBL/GenBank/DDBJ databases">
        <authorList>
            <person name="Qu J."/>
            <person name="Murali S.C."/>
            <person name="Bandaranaike D."/>
            <person name="Bellair M."/>
            <person name="Blankenburg K."/>
            <person name="Chao H."/>
            <person name="Dinh H."/>
            <person name="Doddapaneni H."/>
            <person name="Downs B."/>
            <person name="Dugan-Rocha S."/>
            <person name="Elkadiri S."/>
            <person name="Gnanaolivu R.D."/>
            <person name="Hernandez B."/>
            <person name="Javaid M."/>
            <person name="Jayaseelan J.C."/>
            <person name="Lee S."/>
            <person name="Li M."/>
            <person name="Ming W."/>
            <person name="Munidasa M."/>
            <person name="Muniz J."/>
            <person name="Nguyen L."/>
            <person name="Ongeri F."/>
            <person name="Osuji N."/>
            <person name="Pu L.-L."/>
            <person name="Puazo M."/>
            <person name="Qu C."/>
            <person name="Quiroz J."/>
            <person name="Raj R."/>
            <person name="Weissenberger G."/>
            <person name="Xin Y."/>
            <person name="Zou X."/>
            <person name="Han Y."/>
            <person name="Richards S."/>
            <person name="Worley K."/>
            <person name="Muzny D."/>
            <person name="Gibbs R."/>
        </authorList>
    </citation>
    <scope>NUCLEOTIDE SEQUENCE</scope>
    <source>
        <strain evidence="2">Sampled in the wild</strain>
    </source>
</reference>